<keyword evidence="14" id="KW-1185">Reference proteome</keyword>
<keyword evidence="7" id="KW-0808">Transferase</keyword>
<sequence>MPHSAPRTGTDPDPVPAIAPRPDSRPGPTGSGNRPVPPGGTGPGTRTGAGPGAGRGTAGESARLRDALVARLDETGALTDPRWADAFLAVPREVFLRRGWFAPGPGPTGRPGFRPVLPGDPGWPAAVHADAPLVTQLDGALTAAEAVKTADADDGFVRGTPTSALTRPSLVARMLEHLDVFDGARVLEIGTGTGYHAALLAARLGDDRVTTVDIDAGLAGAARDALDACGLRPAVVTGDGADGVPQRAPYDRIVATCATRRLPDAWIGGTATGGRILAPLATGLGGCALVRLTVTRPGIAEGRVLRDDASFLPMRAHATPSWESLRAAAAPQAGGDGRTSFLPGRLRTDDARFIVGLTLPDVVAFRITGSDTDSPAAEPVESDGADPADGDGLYLAHRSDGSWAYARDDGRLTQGGPQRLWDLAERAATAWAAAGSPAPGDLSFTADGTRQTLSTDRLTWRLPAAGQA</sequence>
<comment type="caution">
    <text evidence="13">The sequence shown here is derived from an EMBL/GenBank/DDBJ whole genome shotgun (WGS) entry which is preliminary data.</text>
</comment>
<dbReference type="InterPro" id="IPR000682">
    <property type="entry name" value="PCMT"/>
</dbReference>
<evidence type="ECO:0000256" key="6">
    <source>
        <dbReference type="ARBA" id="ARBA00022603"/>
    </source>
</evidence>
<evidence type="ECO:0000256" key="3">
    <source>
        <dbReference type="ARBA" id="ARBA00011890"/>
    </source>
</evidence>
<dbReference type="EC" id="2.1.1.77" evidence="3"/>
<feature type="region of interest" description="Disordered" evidence="12">
    <location>
        <begin position="1"/>
        <end position="59"/>
    </location>
</feature>
<evidence type="ECO:0000256" key="7">
    <source>
        <dbReference type="ARBA" id="ARBA00022679"/>
    </source>
</evidence>
<dbReference type="PANTHER" id="PTHR11579:SF0">
    <property type="entry name" value="PROTEIN-L-ISOASPARTATE(D-ASPARTATE) O-METHYLTRANSFERASE"/>
    <property type="match status" value="1"/>
</dbReference>
<keyword evidence="5" id="KW-0963">Cytoplasm</keyword>
<dbReference type="Gene3D" id="3.40.50.150">
    <property type="entry name" value="Vaccinia Virus protein VP39"/>
    <property type="match status" value="1"/>
</dbReference>
<feature type="region of interest" description="Disordered" evidence="12">
    <location>
        <begin position="369"/>
        <end position="392"/>
    </location>
</feature>
<evidence type="ECO:0000256" key="5">
    <source>
        <dbReference type="ARBA" id="ARBA00022490"/>
    </source>
</evidence>
<gene>
    <name evidence="13" type="ORF">GCU69_25890</name>
</gene>
<evidence type="ECO:0000256" key="11">
    <source>
        <dbReference type="ARBA" id="ARBA00031350"/>
    </source>
</evidence>
<evidence type="ECO:0000256" key="1">
    <source>
        <dbReference type="ARBA" id="ARBA00004496"/>
    </source>
</evidence>
<dbReference type="SUPFAM" id="SSF53335">
    <property type="entry name" value="S-adenosyl-L-methionine-dependent methyltransferases"/>
    <property type="match status" value="1"/>
</dbReference>
<dbReference type="Proteomes" id="UP000621266">
    <property type="component" value="Unassembled WGS sequence"/>
</dbReference>
<evidence type="ECO:0000256" key="4">
    <source>
        <dbReference type="ARBA" id="ARBA00013346"/>
    </source>
</evidence>
<feature type="compositionally biased region" description="Gly residues" evidence="12">
    <location>
        <begin position="41"/>
        <end position="57"/>
    </location>
</feature>
<dbReference type="PANTHER" id="PTHR11579">
    <property type="entry name" value="PROTEIN-L-ISOASPARTATE O-METHYLTRANSFERASE"/>
    <property type="match status" value="1"/>
</dbReference>
<dbReference type="GO" id="GO:0032259">
    <property type="term" value="P:methylation"/>
    <property type="evidence" value="ECO:0007669"/>
    <property type="project" value="UniProtKB-KW"/>
</dbReference>
<evidence type="ECO:0000313" key="14">
    <source>
        <dbReference type="Proteomes" id="UP000621266"/>
    </source>
</evidence>
<dbReference type="Pfam" id="PF01135">
    <property type="entry name" value="PCMT"/>
    <property type="match status" value="1"/>
</dbReference>
<dbReference type="PROSITE" id="PS01279">
    <property type="entry name" value="PCMT"/>
    <property type="match status" value="1"/>
</dbReference>
<evidence type="ECO:0000313" key="13">
    <source>
        <dbReference type="EMBL" id="KAF4406281.1"/>
    </source>
</evidence>
<dbReference type="EMBL" id="WHPN01000375">
    <property type="protein sequence ID" value="KAF4406281.1"/>
    <property type="molecule type" value="Genomic_DNA"/>
</dbReference>
<comment type="subcellular location">
    <subcellularLocation>
        <location evidence="1">Cytoplasm</location>
    </subcellularLocation>
</comment>
<keyword evidence="6 13" id="KW-0489">Methyltransferase</keyword>
<organism evidence="13 14">
    <name type="scientific">Streptomyces lycii</name>
    <dbReference type="NCBI Taxonomy" id="2654337"/>
    <lineage>
        <taxon>Bacteria</taxon>
        <taxon>Bacillati</taxon>
        <taxon>Actinomycetota</taxon>
        <taxon>Actinomycetes</taxon>
        <taxon>Kitasatosporales</taxon>
        <taxon>Streptomycetaceae</taxon>
        <taxon>Streptomyces</taxon>
    </lineage>
</organism>
<reference evidence="13 14" key="1">
    <citation type="submission" date="2019-10" db="EMBL/GenBank/DDBJ databases">
        <title>Streptomyces tenebrisbrunneis sp.nov., an endogenous actinomycete isolated from of Lycium ruthenicum.</title>
        <authorList>
            <person name="Ma L."/>
        </authorList>
    </citation>
    <scope>NUCLEOTIDE SEQUENCE [LARGE SCALE GENOMIC DNA]</scope>
    <source>
        <strain evidence="13 14">TRM 66187</strain>
    </source>
</reference>
<dbReference type="RefSeq" id="WP_156207300.1">
    <property type="nucleotide sequence ID" value="NZ_WHPN01000375.1"/>
</dbReference>
<comment type="similarity">
    <text evidence="2">Belongs to the methyltransferase superfamily. L-isoaspartyl/D-aspartyl protein methyltransferase family.</text>
</comment>
<accession>A0ABQ7FEM6</accession>
<dbReference type="InterPro" id="IPR029063">
    <property type="entry name" value="SAM-dependent_MTases_sf"/>
</dbReference>
<dbReference type="CDD" id="cd02440">
    <property type="entry name" value="AdoMet_MTases"/>
    <property type="match status" value="1"/>
</dbReference>
<evidence type="ECO:0000256" key="10">
    <source>
        <dbReference type="ARBA" id="ARBA00031323"/>
    </source>
</evidence>
<dbReference type="GO" id="GO:0008168">
    <property type="term" value="F:methyltransferase activity"/>
    <property type="evidence" value="ECO:0007669"/>
    <property type="project" value="UniProtKB-KW"/>
</dbReference>
<evidence type="ECO:0000256" key="8">
    <source>
        <dbReference type="ARBA" id="ARBA00022691"/>
    </source>
</evidence>
<evidence type="ECO:0000256" key="12">
    <source>
        <dbReference type="SAM" id="MobiDB-lite"/>
    </source>
</evidence>
<protein>
    <recommendedName>
        <fullName evidence="4">Protein-L-isoaspartate O-methyltransferase</fullName>
        <ecNumber evidence="3">2.1.1.77</ecNumber>
    </recommendedName>
    <alternativeName>
        <fullName evidence="11">L-isoaspartyl protein carboxyl methyltransferase</fullName>
    </alternativeName>
    <alternativeName>
        <fullName evidence="9">Protein L-isoaspartyl methyltransferase</fullName>
    </alternativeName>
    <alternativeName>
        <fullName evidence="10">Protein-beta-aspartate methyltransferase</fullName>
    </alternativeName>
</protein>
<feature type="compositionally biased region" description="Acidic residues" evidence="12">
    <location>
        <begin position="380"/>
        <end position="389"/>
    </location>
</feature>
<evidence type="ECO:0000256" key="9">
    <source>
        <dbReference type="ARBA" id="ARBA00030757"/>
    </source>
</evidence>
<name>A0ABQ7FEM6_9ACTN</name>
<evidence type="ECO:0000256" key="2">
    <source>
        <dbReference type="ARBA" id="ARBA00005369"/>
    </source>
</evidence>
<proteinExistence type="inferred from homology"/>
<keyword evidence="8" id="KW-0949">S-adenosyl-L-methionine</keyword>